<keyword evidence="4" id="KW-0444">Lipid biosynthesis</keyword>
<evidence type="ECO:0000256" key="5">
    <source>
        <dbReference type="ARBA" id="ARBA00022679"/>
    </source>
</evidence>
<keyword evidence="18" id="KW-1185">Reference proteome</keyword>
<evidence type="ECO:0000256" key="4">
    <source>
        <dbReference type="ARBA" id="ARBA00022516"/>
    </source>
</evidence>
<sequence length="1059" mass="119294">MYYNPTPSPISPASYMDPVPETGVTSIEQRYPMSSHNGVVIRSTETTLPPIQTGELASPYLHSMLLYIDHNGKLGREASPSMASYVEDVFTPEVTATFLKMASIASQREFRRASESFANPGGSFVQQMKGSISDPKQFTRSQSHPLLSSQACPPGCYQHGLSRQPALIPCEWQSQPRKRRRRNNAGYMNNKLGYAVDGTSTLKHTIQRTALKVGNRPLLRKYYEKGFEAFQQTNCKVIAKAFVKVVEPRKQVNHPYNGRIGPFQRVDPEFTKPDWWPTGVIHKEPDHLLKPDRVQLLTHILSELRESQGVTVDKLRAAIQSLRPDVSPPERLKVLDEMFHVREMEERYLNGEIDGDTVIHVSQVYLVEADLEALGYVPEVAEVAEASEISSAVSSKTNSPSVTREEHTSPAASNPSPATSPLDADDGNYWLRLKRLNGGFGFQMPPSPSPCQDEVSSYTAATVSPMTQASVLYMDATEYEETHTTESPYTGVSESFGSQLSVPTTMPLTSRPYNPHTRKGPTLLSFQRQQCLVADTSLYSSSKLIPKMDSDDLVPEAAAVDADARLDMDESASRADDADSVGSVPPSPKLSRNHSFSNSSSFQEDWETFPPLDKLSVFDLLGDFDLSQRLEKWHQTIAAQKERVMKQREKLKSTSASAKDRVLDEWKRRAPTAEEQLEKYRRRMKHGVERLGKQWHNTATVTAREKASFIAGVLNVFISGYLIGGFPQYFYIWFSVQLLYFMPIRYYRYHKKGYHYFLADLCYFVNLLAMLSIWVFPSSKRLFISTFCLAFGNNAVAIAMWRNSMVFHSMDKVVSLFIHIMPPATFHCLVHLTPAEKLKERFPAIYNIKFSDPGSPEHYSLGAMVTWATIPYAIWQLNYHLFITVRRSDQIAAGRPTSFTWLRKSYAKSWLGRLVLGLPETLQEPAFMLIQYAYAILTMLPCPIWFWSKVGSSLFLSAVFVWSIYNGATYYIDVFGKRFQKELEQLKKDVARWQSSPEFVTSPPLAPSSAPTVSVNGTNNLAESDKASIDRIPPLDSTAATTGAENNNHANPSEVRERD</sequence>
<feature type="coiled-coil region" evidence="13">
    <location>
        <begin position="630"/>
        <end position="683"/>
    </location>
</feature>
<keyword evidence="12" id="KW-0012">Acyltransferase</keyword>
<dbReference type="InterPro" id="IPR021261">
    <property type="entry name" value="GPCAT"/>
</dbReference>
<feature type="transmembrane region" description="Helical" evidence="15">
    <location>
        <begin position="782"/>
        <end position="801"/>
    </location>
</feature>
<evidence type="ECO:0000256" key="14">
    <source>
        <dbReference type="SAM" id="MobiDB-lite"/>
    </source>
</evidence>
<dbReference type="EMBL" id="VIFY01000027">
    <property type="protein sequence ID" value="TQB74770.1"/>
    <property type="molecule type" value="Genomic_DNA"/>
</dbReference>
<evidence type="ECO:0000259" key="16">
    <source>
        <dbReference type="Pfam" id="PF11001"/>
    </source>
</evidence>
<comment type="subcellular location">
    <subcellularLocation>
        <location evidence="1">Membrane</location>
        <topology evidence="1">Multi-pass membrane protein</topology>
    </subcellularLocation>
</comment>
<evidence type="ECO:0000256" key="1">
    <source>
        <dbReference type="ARBA" id="ARBA00004141"/>
    </source>
</evidence>
<evidence type="ECO:0000256" key="2">
    <source>
        <dbReference type="ARBA" id="ARBA00006675"/>
    </source>
</evidence>
<keyword evidence="7 15" id="KW-1133">Transmembrane helix</keyword>
<evidence type="ECO:0000256" key="7">
    <source>
        <dbReference type="ARBA" id="ARBA00022989"/>
    </source>
</evidence>
<dbReference type="Pfam" id="PF10998">
    <property type="entry name" value="DUF2838"/>
    <property type="match status" value="1"/>
</dbReference>
<reference evidence="17 18" key="1">
    <citation type="submission" date="2019-06" db="EMBL/GenBank/DDBJ databases">
        <title>Wine fermentation using esterase from Monascus purpureus.</title>
        <authorList>
            <person name="Geng C."/>
            <person name="Zhang Y."/>
        </authorList>
    </citation>
    <scope>NUCLEOTIDE SEQUENCE [LARGE SCALE GENOMIC DNA]</scope>
    <source>
        <strain evidence="17">HQ1</strain>
    </source>
</reference>
<feature type="domain" description="Subtelomeric hrmA-associated cluster protein AFUB-079030/YDR124W-like helical bundle" evidence="16">
    <location>
        <begin position="213"/>
        <end position="344"/>
    </location>
</feature>
<feature type="transmembrane region" description="Helical" evidence="15">
    <location>
        <begin position="754"/>
        <end position="776"/>
    </location>
</feature>
<evidence type="ECO:0000313" key="17">
    <source>
        <dbReference type="EMBL" id="TQB74770.1"/>
    </source>
</evidence>
<keyword evidence="9 15" id="KW-0472">Membrane</keyword>
<feature type="transmembrane region" description="Helical" evidence="15">
    <location>
        <begin position="953"/>
        <end position="972"/>
    </location>
</feature>
<feature type="region of interest" description="Disordered" evidence="14">
    <location>
        <begin position="568"/>
        <end position="597"/>
    </location>
</feature>
<accession>A0A507R1C1</accession>
<evidence type="ECO:0000313" key="18">
    <source>
        <dbReference type="Proteomes" id="UP000319663"/>
    </source>
</evidence>
<evidence type="ECO:0000256" key="3">
    <source>
        <dbReference type="ARBA" id="ARBA00019082"/>
    </source>
</evidence>
<keyword evidence="8" id="KW-0443">Lipid metabolism</keyword>
<feature type="compositionally biased region" description="Low complexity" evidence="14">
    <location>
        <begin position="409"/>
        <end position="421"/>
    </location>
</feature>
<feature type="transmembrane region" description="Helical" evidence="15">
    <location>
        <begin position="813"/>
        <end position="832"/>
    </location>
</feature>
<dbReference type="Proteomes" id="UP000319663">
    <property type="component" value="Unassembled WGS sequence"/>
</dbReference>
<dbReference type="PANTHER" id="PTHR31201:SF1">
    <property type="entry name" value="GLYCEROPHOSPHOCHOLINE ACYLTRANSFERASE 1"/>
    <property type="match status" value="1"/>
</dbReference>
<evidence type="ECO:0000256" key="11">
    <source>
        <dbReference type="ARBA" id="ARBA00023264"/>
    </source>
</evidence>
<evidence type="ECO:0000256" key="15">
    <source>
        <dbReference type="SAM" id="Phobius"/>
    </source>
</evidence>
<feature type="region of interest" description="Disordered" evidence="14">
    <location>
        <begin position="387"/>
        <end position="425"/>
    </location>
</feature>
<keyword evidence="5" id="KW-0808">Transferase</keyword>
<keyword evidence="10" id="KW-0594">Phospholipid biosynthesis</keyword>
<proteinExistence type="inferred from homology"/>
<comment type="caution">
    <text evidence="17">The sequence shown here is derived from an EMBL/GenBank/DDBJ whole genome shotgun (WGS) entry which is preliminary data.</text>
</comment>
<dbReference type="InterPro" id="IPR047092">
    <property type="entry name" value="AFUB_07903/YDR124W-like_hel"/>
</dbReference>
<keyword evidence="13" id="KW-0175">Coiled coil</keyword>
<dbReference type="GO" id="GO:0016020">
    <property type="term" value="C:membrane"/>
    <property type="evidence" value="ECO:0007669"/>
    <property type="project" value="UniProtKB-SubCell"/>
</dbReference>
<feature type="region of interest" description="Disordered" evidence="14">
    <location>
        <begin position="1000"/>
        <end position="1059"/>
    </location>
</feature>
<name>A0A507R1C1_MONPU</name>
<dbReference type="Pfam" id="PF11001">
    <property type="entry name" value="AFUB_07903_YDR124W_hel"/>
    <property type="match status" value="1"/>
</dbReference>
<evidence type="ECO:0000256" key="10">
    <source>
        <dbReference type="ARBA" id="ARBA00023209"/>
    </source>
</evidence>
<evidence type="ECO:0000256" key="6">
    <source>
        <dbReference type="ARBA" id="ARBA00022692"/>
    </source>
</evidence>
<gene>
    <name evidence="17" type="ORF">MPDQ_004212</name>
</gene>
<feature type="transmembrane region" description="Helical" evidence="15">
    <location>
        <begin position="709"/>
        <end position="734"/>
    </location>
</feature>
<keyword evidence="11" id="KW-1208">Phospholipid metabolism</keyword>
<dbReference type="GO" id="GO:0006656">
    <property type="term" value="P:phosphatidylcholine biosynthetic process"/>
    <property type="evidence" value="ECO:0007669"/>
    <property type="project" value="TreeGrafter"/>
</dbReference>
<dbReference type="AlphaFoldDB" id="A0A507R1C1"/>
<organism evidence="17 18">
    <name type="scientific">Monascus purpureus</name>
    <name type="common">Red mold</name>
    <name type="synonym">Monascus anka</name>
    <dbReference type="NCBI Taxonomy" id="5098"/>
    <lineage>
        <taxon>Eukaryota</taxon>
        <taxon>Fungi</taxon>
        <taxon>Dikarya</taxon>
        <taxon>Ascomycota</taxon>
        <taxon>Pezizomycotina</taxon>
        <taxon>Eurotiomycetes</taxon>
        <taxon>Eurotiomycetidae</taxon>
        <taxon>Eurotiales</taxon>
        <taxon>Aspergillaceae</taxon>
        <taxon>Monascus</taxon>
    </lineage>
</organism>
<feature type="compositionally biased region" description="Polar residues" evidence="14">
    <location>
        <begin position="1038"/>
        <end position="1051"/>
    </location>
</feature>
<feature type="compositionally biased region" description="Basic and acidic residues" evidence="14">
    <location>
        <begin position="568"/>
        <end position="577"/>
    </location>
</feature>
<dbReference type="GO" id="GO:0016746">
    <property type="term" value="F:acyltransferase activity"/>
    <property type="evidence" value="ECO:0007669"/>
    <property type="project" value="UniProtKB-KW"/>
</dbReference>
<feature type="compositionally biased region" description="Low complexity" evidence="14">
    <location>
        <begin position="1000"/>
        <end position="1015"/>
    </location>
</feature>
<evidence type="ECO:0000256" key="12">
    <source>
        <dbReference type="ARBA" id="ARBA00023315"/>
    </source>
</evidence>
<evidence type="ECO:0000256" key="9">
    <source>
        <dbReference type="ARBA" id="ARBA00023136"/>
    </source>
</evidence>
<feature type="transmembrane region" description="Helical" evidence="15">
    <location>
        <begin position="926"/>
        <end position="947"/>
    </location>
</feature>
<keyword evidence="6 15" id="KW-0812">Transmembrane</keyword>
<evidence type="ECO:0000256" key="13">
    <source>
        <dbReference type="SAM" id="Coils"/>
    </source>
</evidence>
<evidence type="ECO:0000256" key="8">
    <source>
        <dbReference type="ARBA" id="ARBA00023098"/>
    </source>
</evidence>
<protein>
    <recommendedName>
        <fullName evidence="3">Glycerophosphocholine acyltransferase 1</fullName>
    </recommendedName>
</protein>
<dbReference type="PANTHER" id="PTHR31201">
    <property type="entry name" value="OS01G0585100 PROTEIN"/>
    <property type="match status" value="1"/>
</dbReference>
<comment type="similarity">
    <text evidence="2">Belongs to the GPC1 family.</text>
</comment>